<gene>
    <name evidence="3" type="primary">sttH</name>
    <name evidence="3" type="ORF">HPF_20140</name>
</gene>
<dbReference type="InterPro" id="IPR000868">
    <property type="entry name" value="Isochorismatase-like_dom"/>
</dbReference>
<evidence type="ECO:0000259" key="2">
    <source>
        <dbReference type="Pfam" id="PF00857"/>
    </source>
</evidence>
<sequence>MATIRTGNRSALLIVDVQVGVVAAAGDISRQLDHITFAVRRARDAGVPIIWVQHDDEELPRGSAEWQWVPVLAPQVDDIRVYKQHNSSFEQTTLEAELAARGVAHIVLCGAVTGWCIRATAYAALERGYDLTLIGDGHIAKRLDTGEGTVVEADAIVREFNAVLPWLSYPGRRNRVVAAAELVW</sequence>
<dbReference type="Pfam" id="PF00857">
    <property type="entry name" value="Isochorismatase"/>
    <property type="match status" value="1"/>
</dbReference>
<organism evidence="3 4">
    <name type="scientific">Hydrogenophaga pseudoflava</name>
    <name type="common">Pseudomonas carboxydoflava</name>
    <dbReference type="NCBI Taxonomy" id="47421"/>
    <lineage>
        <taxon>Bacteria</taxon>
        <taxon>Pseudomonadati</taxon>
        <taxon>Pseudomonadota</taxon>
        <taxon>Betaproteobacteria</taxon>
        <taxon>Burkholderiales</taxon>
        <taxon>Comamonadaceae</taxon>
        <taxon>Hydrogenophaga</taxon>
    </lineage>
</organism>
<keyword evidence="1 3" id="KW-0378">Hydrolase</keyword>
<dbReference type="InterPro" id="IPR050272">
    <property type="entry name" value="Isochorismatase-like_hydrls"/>
</dbReference>
<name>A0A4V1AC28_HYDPS</name>
<evidence type="ECO:0000256" key="1">
    <source>
        <dbReference type="ARBA" id="ARBA00022801"/>
    </source>
</evidence>
<dbReference type="SUPFAM" id="SSF52499">
    <property type="entry name" value="Isochorismatase-like hydrolases"/>
    <property type="match status" value="1"/>
</dbReference>
<evidence type="ECO:0000313" key="4">
    <source>
        <dbReference type="Proteomes" id="UP000293912"/>
    </source>
</evidence>
<dbReference type="PANTHER" id="PTHR43540:SF14">
    <property type="entry name" value="ISOCHORISMATASE"/>
    <property type="match status" value="1"/>
</dbReference>
<dbReference type="KEGG" id="hpse:HPF_20140"/>
<feature type="domain" description="Isochorismatase-like" evidence="2">
    <location>
        <begin position="10"/>
        <end position="140"/>
    </location>
</feature>
<protein>
    <submittedName>
        <fullName evidence="3">Streptothricin hydrolase</fullName>
        <ecNumber evidence="3">3.5.2.19</ecNumber>
    </submittedName>
</protein>
<keyword evidence="4" id="KW-1185">Reference proteome</keyword>
<reference evidence="3 4" key="1">
    <citation type="submission" date="2019-03" db="EMBL/GenBank/DDBJ databases">
        <authorList>
            <person name="Sebastian G."/>
            <person name="Baumann P."/>
            <person name="Ruckert C."/>
            <person name="Kalinowski J."/>
            <person name="Nebel B."/>
            <person name="Takors R."/>
            <person name="Blombach B."/>
        </authorList>
    </citation>
    <scope>NUCLEOTIDE SEQUENCE [LARGE SCALE GENOMIC DNA]</scope>
    <source>
        <strain evidence="3 4">DSM 1084</strain>
    </source>
</reference>
<dbReference type="GO" id="GO:0016787">
    <property type="term" value="F:hydrolase activity"/>
    <property type="evidence" value="ECO:0007669"/>
    <property type="project" value="UniProtKB-KW"/>
</dbReference>
<dbReference type="AlphaFoldDB" id="A0A4V1AC28"/>
<dbReference type="Gene3D" id="3.40.50.850">
    <property type="entry name" value="Isochorismatase-like"/>
    <property type="match status" value="1"/>
</dbReference>
<dbReference type="PANTHER" id="PTHR43540">
    <property type="entry name" value="PEROXYUREIDOACRYLATE/UREIDOACRYLATE AMIDOHYDROLASE-RELATED"/>
    <property type="match status" value="1"/>
</dbReference>
<dbReference type="InterPro" id="IPR036380">
    <property type="entry name" value="Isochorismatase-like_sf"/>
</dbReference>
<dbReference type="RefSeq" id="WP_133157652.1">
    <property type="nucleotide sequence ID" value="NZ_CP037867.1"/>
</dbReference>
<accession>A0A4V1AC28</accession>
<dbReference type="EMBL" id="CP037867">
    <property type="protein sequence ID" value="QBM30013.1"/>
    <property type="molecule type" value="Genomic_DNA"/>
</dbReference>
<evidence type="ECO:0000313" key="3">
    <source>
        <dbReference type="EMBL" id="QBM30013.1"/>
    </source>
</evidence>
<proteinExistence type="predicted"/>
<dbReference type="Proteomes" id="UP000293912">
    <property type="component" value="Chromosome"/>
</dbReference>
<dbReference type="EC" id="3.5.2.19" evidence="3"/>